<keyword evidence="3" id="KW-1185">Reference proteome</keyword>
<proteinExistence type="predicted"/>
<dbReference type="InterPro" id="IPR051200">
    <property type="entry name" value="Host-pathogen_enzymatic-act"/>
</dbReference>
<keyword evidence="1" id="KW-0732">Signal</keyword>
<dbReference type="AlphaFoldDB" id="A0A7W7T5V3"/>
<dbReference type="Pfam" id="PF02239">
    <property type="entry name" value="Cytochrom_D1"/>
    <property type="match status" value="1"/>
</dbReference>
<dbReference type="SUPFAM" id="SSF50974">
    <property type="entry name" value="Nitrous oxide reductase, N-terminal domain"/>
    <property type="match status" value="1"/>
</dbReference>
<feature type="chain" id="PRO_5030829335" evidence="1">
    <location>
        <begin position="29"/>
        <end position="434"/>
    </location>
</feature>
<evidence type="ECO:0000313" key="2">
    <source>
        <dbReference type="EMBL" id="MBB4967139.1"/>
    </source>
</evidence>
<dbReference type="InterPro" id="IPR011964">
    <property type="entry name" value="YVTN_b-propeller_repeat"/>
</dbReference>
<dbReference type="RefSeq" id="WP_312865769.1">
    <property type="nucleotide sequence ID" value="NZ_BAABAI010000037.1"/>
</dbReference>
<feature type="signal peptide" evidence="1">
    <location>
        <begin position="1"/>
        <end position="28"/>
    </location>
</feature>
<dbReference type="PANTHER" id="PTHR47197:SF3">
    <property type="entry name" value="DIHYDRO-HEME D1 DEHYDROGENASE"/>
    <property type="match status" value="1"/>
</dbReference>
<gene>
    <name evidence="2" type="ORF">F4559_004498</name>
</gene>
<protein>
    <submittedName>
        <fullName evidence="2">YVTN family beta-propeller protein</fullName>
    </submittedName>
</protein>
<dbReference type="NCBIfam" id="TIGR02276">
    <property type="entry name" value="beta_rpt_yvtn"/>
    <property type="match status" value="5"/>
</dbReference>
<comment type="caution">
    <text evidence="2">The sequence shown here is derived from an EMBL/GenBank/DDBJ whole genome shotgun (WGS) entry which is preliminary data.</text>
</comment>
<evidence type="ECO:0000256" key="1">
    <source>
        <dbReference type="SAM" id="SignalP"/>
    </source>
</evidence>
<name>A0A7W7T5V3_9PSEU</name>
<organism evidence="2 3">
    <name type="scientific">Saccharothrix violaceirubra</name>
    <dbReference type="NCBI Taxonomy" id="413306"/>
    <lineage>
        <taxon>Bacteria</taxon>
        <taxon>Bacillati</taxon>
        <taxon>Actinomycetota</taxon>
        <taxon>Actinomycetes</taxon>
        <taxon>Pseudonocardiales</taxon>
        <taxon>Pseudonocardiaceae</taxon>
        <taxon>Saccharothrix</taxon>
    </lineage>
</organism>
<dbReference type="PANTHER" id="PTHR47197">
    <property type="entry name" value="PROTEIN NIRF"/>
    <property type="match status" value="1"/>
</dbReference>
<dbReference type="InterPro" id="IPR015943">
    <property type="entry name" value="WD40/YVTN_repeat-like_dom_sf"/>
</dbReference>
<reference evidence="2 3" key="1">
    <citation type="submission" date="2020-08" db="EMBL/GenBank/DDBJ databases">
        <title>Sequencing the genomes of 1000 actinobacteria strains.</title>
        <authorList>
            <person name="Klenk H.-P."/>
        </authorList>
    </citation>
    <scope>NUCLEOTIDE SEQUENCE [LARGE SCALE GENOMIC DNA]</scope>
    <source>
        <strain evidence="2 3">DSM 45084</strain>
    </source>
</reference>
<evidence type="ECO:0000313" key="3">
    <source>
        <dbReference type="Proteomes" id="UP000542674"/>
    </source>
</evidence>
<dbReference type="EMBL" id="JACHJS010000001">
    <property type="protein sequence ID" value="MBB4967139.1"/>
    <property type="molecule type" value="Genomic_DNA"/>
</dbReference>
<sequence>MVGQLRAVTGAVTLGAALLLVPTGTASAAPARVLGYVANNGGGVSVLDTSSNAIGATLTDSGGNSPYGVGVAFDGARGYVTNVRDNTLTIIDTPTNTIDATVQVGDGPAGVVVSPSGGFVYVSNYRAGTVSVVDAATATTTETIAVGANADGVALTPDGKKLYVAHDVAGPGTVTVVDTTTNTVVTDIATGNTPTAVAVTPDGRKLLVVNKFSDNVAVVDTASNAVVGTIPVSFVPHGVAISPDGSRAYVTNSENDSVSVLDVNGLKSLGVVAVGDRPISVALTPDGARAYVTNFTSGSVSIVDTAKLAVVGTVPVGVNPVGIAIHAVPAAPTKVVAGLPSSLVLRVNGMTVRGLNATLTESHTGRPVVGKQVTFLSVKGHPLCTAVTNSAGKAQCDATVRYLVGFSTLLRGYTAGFAGDLLHAAVSTHGFIRF</sequence>
<dbReference type="Gene3D" id="2.130.10.10">
    <property type="entry name" value="YVTN repeat-like/Quinoprotein amine dehydrogenase"/>
    <property type="match status" value="2"/>
</dbReference>
<dbReference type="InterPro" id="IPR011045">
    <property type="entry name" value="N2O_reductase_N"/>
</dbReference>
<accession>A0A7W7T5V3</accession>
<dbReference type="Proteomes" id="UP000542674">
    <property type="component" value="Unassembled WGS sequence"/>
</dbReference>